<accession>A0A7X9XDS9</accession>
<dbReference type="Proteomes" id="UP000576082">
    <property type="component" value="Unassembled WGS sequence"/>
</dbReference>
<sequence>GNLSTPHELVNRLVDNYGSFLQENAMPDCHELITKLQQDPRYASFFVEGSTINTAIQNNPCILQGMYSTGEGLGYDTEFWKGIESIFGELTETSAIVAFSAMVGPAVVEIGLPYALQGGTSIAEWASAQGGRKKLKEELESAVKAIAVEIGVQMAFNMILEPFFSE</sequence>
<dbReference type="EMBL" id="JABANE010000462">
    <property type="protein sequence ID" value="NME73196.1"/>
    <property type="molecule type" value="Genomic_DNA"/>
</dbReference>
<feature type="non-terminal residue" evidence="1">
    <location>
        <position position="166"/>
    </location>
</feature>
<dbReference type="RefSeq" id="WP_169661264.1">
    <property type="nucleotide sequence ID" value="NZ_JABANE010000462.1"/>
</dbReference>
<proteinExistence type="predicted"/>
<name>A0A7X9XDS9_9BACT</name>
<reference evidence="1 2" key="1">
    <citation type="submission" date="2020-04" db="EMBL/GenBank/DDBJ databases">
        <title>Flammeovirga sp. SR4, a novel species isolated from seawater.</title>
        <authorList>
            <person name="Wang X."/>
        </authorList>
    </citation>
    <scope>NUCLEOTIDE SEQUENCE [LARGE SCALE GENOMIC DNA]</scope>
    <source>
        <strain evidence="1 2">ATCC 23126</strain>
    </source>
</reference>
<evidence type="ECO:0000313" key="1">
    <source>
        <dbReference type="EMBL" id="NME73196.1"/>
    </source>
</evidence>
<evidence type="ECO:0000313" key="2">
    <source>
        <dbReference type="Proteomes" id="UP000576082"/>
    </source>
</evidence>
<keyword evidence="2" id="KW-1185">Reference proteome</keyword>
<dbReference type="AlphaFoldDB" id="A0A7X9XDS9"/>
<organism evidence="1 2">
    <name type="scientific">Flammeovirga aprica JL-4</name>
    <dbReference type="NCBI Taxonomy" id="694437"/>
    <lineage>
        <taxon>Bacteria</taxon>
        <taxon>Pseudomonadati</taxon>
        <taxon>Bacteroidota</taxon>
        <taxon>Cytophagia</taxon>
        <taxon>Cytophagales</taxon>
        <taxon>Flammeovirgaceae</taxon>
        <taxon>Flammeovirga</taxon>
    </lineage>
</organism>
<comment type="caution">
    <text evidence="1">The sequence shown here is derived from an EMBL/GenBank/DDBJ whole genome shotgun (WGS) entry which is preliminary data.</text>
</comment>
<feature type="non-terminal residue" evidence="1">
    <location>
        <position position="1"/>
    </location>
</feature>
<protein>
    <submittedName>
        <fullName evidence="1">Uncharacterized protein</fullName>
    </submittedName>
</protein>
<gene>
    <name evidence="1" type="ORF">HHU12_34960</name>
</gene>